<dbReference type="NCBIfam" id="TIGR02227">
    <property type="entry name" value="sigpep_I_bact"/>
    <property type="match status" value="1"/>
</dbReference>
<dbReference type="PROSITE" id="PS00761">
    <property type="entry name" value="SPASE_I_3"/>
    <property type="match status" value="1"/>
</dbReference>
<dbReference type="InterPro" id="IPR000223">
    <property type="entry name" value="Pept_S26A_signal_pept_1"/>
</dbReference>
<dbReference type="GO" id="GO:0006465">
    <property type="term" value="P:signal peptide processing"/>
    <property type="evidence" value="ECO:0007669"/>
    <property type="project" value="InterPro"/>
</dbReference>
<comment type="similarity">
    <text evidence="5">Belongs to the peptidase S26 family. IMP1 subfamily.</text>
</comment>
<dbReference type="GO" id="GO:0004252">
    <property type="term" value="F:serine-type endopeptidase activity"/>
    <property type="evidence" value="ECO:0007669"/>
    <property type="project" value="InterPro"/>
</dbReference>
<evidence type="ECO:0000256" key="6">
    <source>
        <dbReference type="PIRSR" id="PIRSR600223-1"/>
    </source>
</evidence>
<evidence type="ECO:0000256" key="2">
    <source>
        <dbReference type="ARBA" id="ARBA00022670"/>
    </source>
</evidence>
<comment type="subcellular location">
    <subcellularLocation>
        <location evidence="7">Membrane</location>
        <topology evidence="7">Single-pass type II membrane protein</topology>
    </subcellularLocation>
</comment>
<feature type="transmembrane region" description="Helical" evidence="7">
    <location>
        <begin position="12"/>
        <end position="33"/>
    </location>
</feature>
<evidence type="ECO:0000256" key="3">
    <source>
        <dbReference type="ARBA" id="ARBA00022801"/>
    </source>
</evidence>
<evidence type="ECO:0000256" key="4">
    <source>
        <dbReference type="ARBA" id="ARBA00023136"/>
    </source>
</evidence>
<dbReference type="RefSeq" id="WP_167695901.1">
    <property type="nucleotide sequence ID" value="NZ_CP118181.1"/>
</dbReference>
<feature type="domain" description="Peptidase S26" evidence="8">
    <location>
        <begin position="14"/>
        <end position="156"/>
    </location>
</feature>
<keyword evidence="7" id="KW-0812">Transmembrane</keyword>
<gene>
    <name evidence="9" type="primary">lepB</name>
    <name evidence="9" type="ORF">HCT48_06320</name>
</gene>
<evidence type="ECO:0000259" key="8">
    <source>
        <dbReference type="Pfam" id="PF10502"/>
    </source>
</evidence>
<dbReference type="CDD" id="cd06530">
    <property type="entry name" value="S26_SPase_I"/>
    <property type="match status" value="1"/>
</dbReference>
<comment type="catalytic activity">
    <reaction evidence="7">
        <text>Cleavage of hydrophobic, N-terminal signal or leader sequences from secreted and periplasmic proteins.</text>
        <dbReference type="EC" id="3.4.21.89"/>
    </reaction>
</comment>
<evidence type="ECO:0000313" key="10">
    <source>
        <dbReference type="Proteomes" id="UP000778951"/>
    </source>
</evidence>
<keyword evidence="2 7" id="KW-0645">Protease</keyword>
<dbReference type="InterPro" id="IPR036286">
    <property type="entry name" value="LexA/Signal_pep-like_sf"/>
</dbReference>
<name>A0A968GIZ8_9SPIO</name>
<dbReference type="GO" id="GO:0016020">
    <property type="term" value="C:membrane"/>
    <property type="evidence" value="ECO:0007669"/>
    <property type="project" value="UniProtKB-SubCell"/>
</dbReference>
<dbReference type="Gene3D" id="2.10.109.10">
    <property type="entry name" value="Umud Fragment, subunit A"/>
    <property type="match status" value="1"/>
</dbReference>
<dbReference type="EMBL" id="JAATLM010000001">
    <property type="protein sequence ID" value="NIZ69824.1"/>
    <property type="molecule type" value="Genomic_DNA"/>
</dbReference>
<sequence>MLIFIKSKTIYKIIIFTPLLLLIIYLLFGIQLIQVQGNSMLPTLSHGNWLLIDTLQMRWRKPQSGDIVLIQTASNTLIVKRILLTPATPYTWQDNTLYLPQSNQTFMLDRAQLEEFLAKNALLEDHIFILGDNLSISYDSRAYGAVATHQIIGRVIRKSYH</sequence>
<evidence type="ECO:0000256" key="1">
    <source>
        <dbReference type="ARBA" id="ARBA00019232"/>
    </source>
</evidence>
<dbReference type="Proteomes" id="UP000778951">
    <property type="component" value="Unassembled WGS sequence"/>
</dbReference>
<evidence type="ECO:0000256" key="7">
    <source>
        <dbReference type="RuleBase" id="RU362042"/>
    </source>
</evidence>
<dbReference type="SUPFAM" id="SSF51306">
    <property type="entry name" value="LexA/Signal peptidase"/>
    <property type="match status" value="1"/>
</dbReference>
<dbReference type="PANTHER" id="PTHR12383">
    <property type="entry name" value="PROTEASE FAMILY S26 MITOCHONDRIAL INNER MEMBRANE PROTEASE-RELATED"/>
    <property type="match status" value="1"/>
</dbReference>
<evidence type="ECO:0000256" key="5">
    <source>
        <dbReference type="ARBA" id="ARBA00038445"/>
    </source>
</evidence>
<dbReference type="PROSITE" id="PS00501">
    <property type="entry name" value="SPASE_I_1"/>
    <property type="match status" value="1"/>
</dbReference>
<keyword evidence="3 7" id="KW-0378">Hydrolase</keyword>
<proteinExistence type="inferred from homology"/>
<keyword evidence="7" id="KW-1133">Transmembrane helix</keyword>
<keyword evidence="4 7" id="KW-0472">Membrane</keyword>
<dbReference type="Pfam" id="PF10502">
    <property type="entry name" value="Peptidase_S26"/>
    <property type="match status" value="1"/>
</dbReference>
<dbReference type="AlphaFoldDB" id="A0A968GIZ8"/>
<feature type="active site" evidence="6">
    <location>
        <position position="39"/>
    </location>
</feature>
<keyword evidence="10" id="KW-1185">Reference proteome</keyword>
<dbReference type="InterPro" id="IPR019533">
    <property type="entry name" value="Peptidase_S26"/>
</dbReference>
<dbReference type="EC" id="3.4.21.89" evidence="7"/>
<accession>A0A968GIZ8</accession>
<feature type="active site" evidence="6">
    <location>
        <position position="80"/>
    </location>
</feature>
<dbReference type="InterPro" id="IPR019756">
    <property type="entry name" value="Pept_S26A_signal_pept_1_Ser-AS"/>
</dbReference>
<dbReference type="PANTHER" id="PTHR12383:SF16">
    <property type="entry name" value="MITOCHONDRIAL INNER MEMBRANE PROTEASE SUBUNIT 1"/>
    <property type="match status" value="1"/>
</dbReference>
<evidence type="ECO:0000313" key="9">
    <source>
        <dbReference type="EMBL" id="NIZ69824.1"/>
    </source>
</evidence>
<dbReference type="InterPro" id="IPR052064">
    <property type="entry name" value="Mito_IMP1_subunit"/>
</dbReference>
<comment type="caution">
    <text evidence="9">The sequence shown here is derived from an EMBL/GenBank/DDBJ whole genome shotgun (WGS) entry which is preliminary data.</text>
</comment>
<dbReference type="GO" id="GO:0009003">
    <property type="term" value="F:signal peptidase activity"/>
    <property type="evidence" value="ECO:0007669"/>
    <property type="project" value="UniProtKB-EC"/>
</dbReference>
<dbReference type="InterPro" id="IPR019758">
    <property type="entry name" value="Pept_S26A_signal_pept_1_CS"/>
</dbReference>
<protein>
    <recommendedName>
        <fullName evidence="1 7">Signal peptidase I</fullName>
        <ecNumber evidence="7">3.4.21.89</ecNumber>
    </recommendedName>
</protein>
<reference evidence="9" key="1">
    <citation type="submission" date="2020-03" db="EMBL/GenBank/DDBJ databases">
        <title>Spirochaetal bacteria isolated from arthropods constitute a novel genus Entomospira genus novum within the order Spirochaetales.</title>
        <authorList>
            <person name="Grana-Miraglia L."/>
            <person name="Sikutova S."/>
            <person name="Fingerle V."/>
            <person name="Sing A."/>
            <person name="Castillo-Ramirez S."/>
            <person name="Margos G."/>
            <person name="Rudolf I."/>
        </authorList>
    </citation>
    <scope>NUCLEOTIDE SEQUENCE</scope>
    <source>
        <strain evidence="9">BR149</strain>
    </source>
</reference>
<organism evidence="9 10">
    <name type="scientific">Entomospira culicis</name>
    <dbReference type="NCBI Taxonomy" id="2719989"/>
    <lineage>
        <taxon>Bacteria</taxon>
        <taxon>Pseudomonadati</taxon>
        <taxon>Spirochaetota</taxon>
        <taxon>Spirochaetia</taxon>
        <taxon>Spirochaetales</taxon>
        <taxon>Spirochaetaceae</taxon>
        <taxon>Entomospira</taxon>
    </lineage>
</organism>
<dbReference type="PRINTS" id="PR00727">
    <property type="entry name" value="LEADERPTASE"/>
</dbReference>